<name>A0ABT5DCW3_9BACT</name>
<keyword evidence="2" id="KW-1185">Reference proteome</keyword>
<dbReference type="Proteomes" id="UP001221838">
    <property type="component" value="Unassembled WGS sequence"/>
</dbReference>
<protein>
    <submittedName>
        <fullName evidence="1">DUF2589 domain-containing protein</fullName>
    </submittedName>
</protein>
<evidence type="ECO:0000313" key="1">
    <source>
        <dbReference type="EMBL" id="MDC0710177.1"/>
    </source>
</evidence>
<gene>
    <name evidence="1" type="ORF">POL68_16995</name>
</gene>
<comment type="caution">
    <text evidence="1">The sequence shown here is derived from an EMBL/GenBank/DDBJ whole genome shotgun (WGS) entry which is preliminary data.</text>
</comment>
<dbReference type="EMBL" id="JAQNDM010000002">
    <property type="protein sequence ID" value="MDC0710177.1"/>
    <property type="molecule type" value="Genomic_DNA"/>
</dbReference>
<dbReference type="RefSeq" id="WP_272139376.1">
    <property type="nucleotide sequence ID" value="NZ_JAQNDM010000002.1"/>
</dbReference>
<proteinExistence type="predicted"/>
<evidence type="ECO:0000313" key="2">
    <source>
        <dbReference type="Proteomes" id="UP001221838"/>
    </source>
</evidence>
<dbReference type="InterPro" id="IPR013783">
    <property type="entry name" value="Ig-like_fold"/>
</dbReference>
<reference evidence="1 2" key="1">
    <citation type="submission" date="2022-11" db="EMBL/GenBank/DDBJ databases">
        <title>Minimal conservation of predation-associated metabolite biosynthetic gene clusters underscores biosynthetic potential of Myxococcota including descriptions for ten novel species: Archangium lansinium sp. nov., Myxococcus landrumus sp. nov., Nannocystis bai.</title>
        <authorList>
            <person name="Ahearne A."/>
            <person name="Stevens C."/>
            <person name="Dowd S."/>
        </authorList>
    </citation>
    <scope>NUCLEOTIDE SEQUENCE [LARGE SCALE GENOMIC DNA]</scope>
    <source>
        <strain evidence="1 2">NCWAL01</strain>
    </source>
</reference>
<dbReference type="InterPro" id="IPR024510">
    <property type="entry name" value="DUF2589"/>
</dbReference>
<dbReference type="Pfam" id="PF11655">
    <property type="entry name" value="DUF2589"/>
    <property type="match status" value="1"/>
</dbReference>
<accession>A0ABT5DCW3</accession>
<organism evidence="1 2">
    <name type="scientific">Stigmatella ashevillensis</name>
    <dbReference type="NCBI Taxonomy" id="2995309"/>
    <lineage>
        <taxon>Bacteria</taxon>
        <taxon>Pseudomonadati</taxon>
        <taxon>Myxococcota</taxon>
        <taxon>Myxococcia</taxon>
        <taxon>Myxococcales</taxon>
        <taxon>Cystobacterineae</taxon>
        <taxon>Archangiaceae</taxon>
        <taxon>Stigmatella</taxon>
    </lineage>
</organism>
<dbReference type="Gene3D" id="2.60.40.10">
    <property type="entry name" value="Immunoglobulins"/>
    <property type="match status" value="1"/>
</dbReference>
<sequence>MDQATSALQGIPFEQLIGGPLTAAVKAQALAAKTSVDFIRSVGFSEKGEVVNVKFVYQRDGRTVSLDVPLLTIVPIPYLRIDDMTINFKAQLSASGDNNSNTSDSFEAKASLAASGGFWGQKYSLNGSVSSKKDSSSSASSKYSIEYTMDINVRAVQDDMPKGLTTVLGLLSEQMKPVPQAVSQASITDAWNKISDVKPTANNVFTFSADMVNLQDTSADKKPVPGVPVTIDLLADGKLLDSAQGKTNATGKLESDLVLNPPTTATGAAQLRMTIEGASQSVDKTLNALTATNP</sequence>